<gene>
    <name evidence="1" type="ORF">C491_17187</name>
</gene>
<dbReference type="AlphaFoldDB" id="L9X139"/>
<keyword evidence="2" id="KW-1185">Reference proteome</keyword>
<name>L9X139_9EURY</name>
<protein>
    <submittedName>
        <fullName evidence="1">Uncharacterized protein</fullName>
    </submittedName>
</protein>
<evidence type="ECO:0000313" key="1">
    <source>
        <dbReference type="EMBL" id="ELY55469.1"/>
    </source>
</evidence>
<proteinExistence type="predicted"/>
<dbReference type="Proteomes" id="UP000011688">
    <property type="component" value="Unassembled WGS sequence"/>
</dbReference>
<dbReference type="EMBL" id="AOIB01000031">
    <property type="protein sequence ID" value="ELY55469.1"/>
    <property type="molecule type" value="Genomic_DNA"/>
</dbReference>
<dbReference type="eggNOG" id="arCOG00394">
    <property type="taxonomic scope" value="Archaea"/>
</dbReference>
<sequence>MFQRNYVCLSPDDGTDNGSGASTSSVLQSRVAGVDAVLEPTWVAVTPKMFKRGRDENEPWGRVNPRYVIDETGLEKHTVEYFLRRLHDAGWIRTASRGRYEFVEDPRETDTT</sequence>
<dbReference type="STRING" id="1227497.C491_17187"/>
<comment type="caution">
    <text evidence="1">The sequence shown here is derived from an EMBL/GenBank/DDBJ whole genome shotgun (WGS) entry which is preliminary data.</text>
</comment>
<organism evidence="1 2">
    <name type="scientific">Natronococcus amylolyticus DSM 10524</name>
    <dbReference type="NCBI Taxonomy" id="1227497"/>
    <lineage>
        <taxon>Archaea</taxon>
        <taxon>Methanobacteriati</taxon>
        <taxon>Methanobacteriota</taxon>
        <taxon>Stenosarchaea group</taxon>
        <taxon>Halobacteria</taxon>
        <taxon>Halobacteriales</taxon>
        <taxon>Natrialbaceae</taxon>
        <taxon>Natronococcus</taxon>
    </lineage>
</organism>
<evidence type="ECO:0000313" key="2">
    <source>
        <dbReference type="Proteomes" id="UP000011688"/>
    </source>
</evidence>
<reference evidence="1 2" key="1">
    <citation type="journal article" date="2014" name="PLoS Genet.">
        <title>Phylogenetically driven sequencing of extremely halophilic archaea reveals strategies for static and dynamic osmo-response.</title>
        <authorList>
            <person name="Becker E.A."/>
            <person name="Seitzer P.M."/>
            <person name="Tritt A."/>
            <person name="Larsen D."/>
            <person name="Krusor M."/>
            <person name="Yao A.I."/>
            <person name="Wu D."/>
            <person name="Madern D."/>
            <person name="Eisen J.A."/>
            <person name="Darling A.E."/>
            <person name="Facciotti M.T."/>
        </authorList>
    </citation>
    <scope>NUCLEOTIDE SEQUENCE [LARGE SCALE GENOMIC DNA]</scope>
    <source>
        <strain evidence="1 2">DSM 10524</strain>
    </source>
</reference>
<accession>L9X139</accession>